<dbReference type="EMBL" id="BAABQM010000004">
    <property type="protein sequence ID" value="GAA5414894.1"/>
    <property type="molecule type" value="Genomic_DNA"/>
</dbReference>
<feature type="coiled-coil region" evidence="1">
    <location>
        <begin position="1658"/>
        <end position="1783"/>
    </location>
</feature>
<reference evidence="3" key="1">
    <citation type="submission" date="2024-02" db="EMBL/GenBank/DDBJ databases">
        <title>Draft genome sequence of new strains in genus Ureaplasma.</title>
        <authorList>
            <person name="Nakajima Y."/>
            <person name="Segawa T."/>
        </authorList>
    </citation>
    <scope>NUCLEOTIDE SEQUENCE [LARGE SCALE GENOMIC DNA]</scope>
    <source>
        <strain evidence="3">OM1</strain>
    </source>
</reference>
<feature type="region of interest" description="Disordered" evidence="2">
    <location>
        <begin position="433"/>
        <end position="452"/>
    </location>
</feature>
<dbReference type="RefSeq" id="WP_353290054.1">
    <property type="nucleotide sequence ID" value="NZ_BAABQM010000004.1"/>
</dbReference>
<evidence type="ECO:0000313" key="4">
    <source>
        <dbReference type="Proteomes" id="UP001449582"/>
    </source>
</evidence>
<evidence type="ECO:0000313" key="3">
    <source>
        <dbReference type="EMBL" id="GAA5414894.1"/>
    </source>
</evidence>
<feature type="coiled-coil region" evidence="1">
    <location>
        <begin position="558"/>
        <end position="703"/>
    </location>
</feature>
<comment type="caution">
    <text evidence="3">The sequence shown here is derived from an EMBL/GenBank/DDBJ whole genome shotgun (WGS) entry which is preliminary data.</text>
</comment>
<organism evidence="3 4">
    <name type="scientific">Ureaplasma ceti</name>
    <dbReference type="NCBI Taxonomy" id="3119530"/>
    <lineage>
        <taxon>Bacteria</taxon>
        <taxon>Bacillati</taxon>
        <taxon>Mycoplasmatota</taxon>
        <taxon>Mycoplasmoidales</taxon>
        <taxon>Mycoplasmoidaceae</taxon>
        <taxon>Ureaplasma</taxon>
    </lineage>
</organism>
<sequence length="2203" mass="239860">MKQSTKKALLGTAVGLVTAGAVGPIVYFTVLASNQNKVIHTESEQNSTIEQLDNRIKLLKNNIDGLNGTKNNVQQQLVNSQNRINKLLNNTKQLEQLKKQLASGIEKQNINIQKLNNEIQKLEKDLADTKTKSAQEIHDLTNKLNNLKQKLANVTNKYNETKKADAAKIEGLNNQIAAQKAKIHQIKTNQIDTQIAQAQNANNLATAAAKNATAIAQESAQFNNAYSGANVQQWTKTKASYEKLIQKLTNELGPKLKNDNANHSGAKALAALKNIVAKINKVLSTYQGLAKDYKTAQTASASLSDKNTTLAKDYDQKAQLLKELKANLGTDKEAGIQSQLKTLNAKITKLSEPIQIQNQVAINAQKAIASANKLLAKQMSIIGDNQNSLMKNVNELINDQNNKNQKLYTQNRVDLANSEKSLDNSAAQTALNNATVSSKNADTANNEGSYATAQAKHSTDVVNNANKIAAAASSAAKAQNVTPTVQKLQSNIATAAQNVAKAAQTLSENQTKKAQALSSLANADKILSASQTKLANAYKEAIVQQNVLVNPNATKKQIDEARNELKTINAQIEKAQAQVVKNDAKVKAASADLSNIQKTIAQDKVNLSKAQQKLAAAQQALTNEETTNLQNSLADTKKKLASAQAEAKAQAVKNAQQIKSLNQNIDNTQKQLAANKTKYQTEEQKLNNTISNTKKALANANQTKANTLSNIANNQANIAQDVANNAQAVASAAQKAVPAATTQAQTYNNLLNQYKKELAQYSDAKNYNPTKVKAIKDALNQLVNGSSVDGKATPSPLAQLNNLESEKAQKLNDLNKDSTALHDLENKLAKAYVAKAAAEKALANAKTPEAKAQAEAQISAQNKLIKADEAQVKPTNDKVVQDQKVLDNLANQITKQIGKLSTLQNDLNQATNSYNSDQAKNNKETAGAKDDNAQAQTAINNAKIAKINSEVAAGNGALANGEAQTVVQNVAQNTTAQTTAQALSKQMKADVAQNPQDKTLNPLRQTVAKDADAVATQAANVNKLQAAKKALLNKIATVNQGLSTDQADLSNAEQAKADALKQAAQEEDKNGSISKVTQAALTKANQQIIADQNKVKAANKTIEALNKELTNGEATINKAKNGLLNAENQLNKDHDALNNAIDTKNQTAINKLNGEIAKNTAALKNQNAANAQLQKQYSTKEQTLNNQIQADKTALQNLTNKTQKQLQDLNKKIAQLTQEAKARNAEVNKQKQADNLTAANSCEQIINYLNNVLKPYLTKKASIANAQVNTYKTMATNAANQAKKLLNSDKTKSAEFNKLAKKVLEDLNSLTYTASNIEKAYQQQAADCSNNVQTAIPNLVKQLTKLATLYKNNSTLDQTLVKGENPKTEAQLTANKTEIANILKDLGIAGVTKTANNPFQPIISSIADENANALKSLDINVPLFITCEQELIDAESKVVHLLKTEVVANQQQSQELKNDVASIRKAQAATETAGANRLAQSIASNNATIKALQNQIKANTTTGDIVDSLINQAKKELANPNLEPKAEWQAWLHSLEGLKNGPAGKNASLADVNKQLTKVINDLTTENKQQAALQQAKQNLAKALDSNASNADIIKLQDAVKTAQNNLTTAQTTLHTDTTALDTVKDVRMQAGDTSEKTFSDNPMAANNKLINAQRVVINKLTSDVNNINNELNNANAQQKANAGKQAQTVKELNQEIKKLQEQLKNSQATSQTVKSLQNQVNTLTPQRDEAQKTNDNLKKTQAAIDKQLAANKKEVDQLTKTNQQLQTQNNNLTKQITKNKTALIPLKKAQEEVVKDSAEANYFSEVLAKLMDFSFVGSNPYIQYTSIIMNGNITGVDLLTPLLVGLNNGQKVSNSFGSFDKAGMIHRALEAFTFQGHRLTANNTPVKVKNAITGKVSMQVPQLAFNNGTSIPSLAQFIQAKDPNEPSYDLTTDALLYTTYGRRVSPIDYFLKMFNVLANQKGFDEENNFGGSWLSWWLLYYLAYSGVPFTLDEAKFFAQYANYKLIYSQQTETKNSCLVQQQNWINYWNYNPMTYYAYTQSSAVLSLSFTKKVTYEYEGQKNIIKLQPDIGNTKRIDPELTSNDTVGKSQYTVKSIIFKGLSNNAQQELFNTYLGTCVFDVNFNGILSQYNSNPENTTEPLPSVIDPITASLNTAFNKLDTNTHQTLIQVNPAWGNFVPYTSTWWNPPQDSTLVWRFGIMRW</sequence>
<keyword evidence="4" id="KW-1185">Reference proteome</keyword>
<feature type="compositionally biased region" description="Basic and acidic residues" evidence="2">
    <location>
        <begin position="920"/>
        <end position="932"/>
    </location>
</feature>
<accession>A0ABP9UBN9</accession>
<dbReference type="Proteomes" id="UP001449582">
    <property type="component" value="Unassembled WGS sequence"/>
</dbReference>
<gene>
    <name evidence="3" type="ORF">UREOM_6050</name>
</gene>
<evidence type="ECO:0000256" key="1">
    <source>
        <dbReference type="SAM" id="Coils"/>
    </source>
</evidence>
<protein>
    <recommendedName>
        <fullName evidence="5">Chromosome segregation protein SMC</fullName>
    </recommendedName>
</protein>
<feature type="coiled-coil region" evidence="1">
    <location>
        <begin position="1566"/>
        <end position="1613"/>
    </location>
</feature>
<keyword evidence="1" id="KW-0175">Coiled coil</keyword>
<evidence type="ECO:0008006" key="5">
    <source>
        <dbReference type="Google" id="ProtNLM"/>
    </source>
</evidence>
<proteinExistence type="predicted"/>
<feature type="coiled-coil region" evidence="1">
    <location>
        <begin position="1156"/>
        <end position="1233"/>
    </location>
</feature>
<dbReference type="Gene3D" id="1.10.287.1490">
    <property type="match status" value="1"/>
</dbReference>
<name>A0ABP9UBN9_9BACT</name>
<feature type="region of interest" description="Disordered" evidence="2">
    <location>
        <begin position="911"/>
        <end position="933"/>
    </location>
</feature>
<feature type="coiled-coil region" evidence="1">
    <location>
        <begin position="1049"/>
        <end position="1122"/>
    </location>
</feature>
<evidence type="ECO:0000256" key="2">
    <source>
        <dbReference type="SAM" id="MobiDB-lite"/>
    </source>
</evidence>
<feature type="coiled-coil region" evidence="1">
    <location>
        <begin position="42"/>
        <end position="189"/>
    </location>
</feature>